<proteinExistence type="predicted"/>
<gene>
    <name evidence="1" type="ORF">C8034_v008410</name>
</gene>
<keyword evidence="2" id="KW-1185">Reference proteome</keyword>
<comment type="caution">
    <text evidence="1">The sequence shown here is derived from an EMBL/GenBank/DDBJ whole genome shotgun (WGS) entry which is preliminary data.</text>
</comment>
<name>A0A4R8TN18_9PEZI</name>
<evidence type="ECO:0000313" key="1">
    <source>
        <dbReference type="EMBL" id="TEA19511.1"/>
    </source>
</evidence>
<sequence>MSCIGQLSQQDSEDLDAVKCPLCRKRMMVHFDGRGREPVLNHSIKVQEHFQALREWASRRKNQDDATRAAGGSVDDETVVSWRRDGGEMEAEEIDRVESGSLVFTGKVCITNIANIAHVANVANVANVASATCATFGKAFAAPDATR</sequence>
<accession>A0A4R8TN18</accession>
<evidence type="ECO:0000313" key="2">
    <source>
        <dbReference type="Proteomes" id="UP000295604"/>
    </source>
</evidence>
<reference evidence="1 2" key="1">
    <citation type="submission" date="2018-11" db="EMBL/GenBank/DDBJ databases">
        <title>Genome sequence and assembly of Colletotrichum sidae.</title>
        <authorList>
            <person name="Gan P."/>
            <person name="Shirasu K."/>
        </authorList>
    </citation>
    <scope>NUCLEOTIDE SEQUENCE [LARGE SCALE GENOMIC DNA]</scope>
    <source>
        <strain evidence="1 2">CBS 518.97</strain>
    </source>
</reference>
<dbReference type="Proteomes" id="UP000295604">
    <property type="component" value="Unassembled WGS sequence"/>
</dbReference>
<protein>
    <submittedName>
        <fullName evidence="1">Uncharacterized protein</fullName>
    </submittedName>
</protein>
<dbReference type="AlphaFoldDB" id="A0A4R8TN18"/>
<dbReference type="EMBL" id="QAPF01000046">
    <property type="protein sequence ID" value="TEA19511.1"/>
    <property type="molecule type" value="Genomic_DNA"/>
</dbReference>
<organism evidence="1 2">
    <name type="scientific">Colletotrichum sidae</name>
    <dbReference type="NCBI Taxonomy" id="1347389"/>
    <lineage>
        <taxon>Eukaryota</taxon>
        <taxon>Fungi</taxon>
        <taxon>Dikarya</taxon>
        <taxon>Ascomycota</taxon>
        <taxon>Pezizomycotina</taxon>
        <taxon>Sordariomycetes</taxon>
        <taxon>Hypocreomycetidae</taxon>
        <taxon>Glomerellales</taxon>
        <taxon>Glomerellaceae</taxon>
        <taxon>Colletotrichum</taxon>
        <taxon>Colletotrichum orbiculare species complex</taxon>
    </lineage>
</organism>